<reference evidence="2" key="1">
    <citation type="submission" date="2021-01" db="EMBL/GenBank/DDBJ databases">
        <authorList>
            <person name="Corre E."/>
            <person name="Pelletier E."/>
            <person name="Niang G."/>
            <person name="Scheremetjew M."/>
            <person name="Finn R."/>
            <person name="Kale V."/>
            <person name="Holt S."/>
            <person name="Cochrane G."/>
            <person name="Meng A."/>
            <person name="Brown T."/>
            <person name="Cohen L."/>
        </authorList>
    </citation>
    <scope>NUCLEOTIDE SEQUENCE</scope>
    <source>
        <strain evidence="2">SAG 11-49</strain>
    </source>
</reference>
<organism evidence="2">
    <name type="scientific">Chlamydomonas leiostraca</name>
    <dbReference type="NCBI Taxonomy" id="1034604"/>
    <lineage>
        <taxon>Eukaryota</taxon>
        <taxon>Viridiplantae</taxon>
        <taxon>Chlorophyta</taxon>
        <taxon>core chlorophytes</taxon>
        <taxon>Chlorophyceae</taxon>
        <taxon>CS clade</taxon>
        <taxon>Chlamydomonadales</taxon>
        <taxon>Chlamydomonadaceae</taxon>
        <taxon>Chlamydomonas</taxon>
    </lineage>
</organism>
<name>A0A7S0RJ42_9CHLO</name>
<dbReference type="EMBL" id="HBFB01016070">
    <property type="protein sequence ID" value="CAD8679336.1"/>
    <property type="molecule type" value="Transcribed_RNA"/>
</dbReference>
<proteinExistence type="predicted"/>
<feature type="domain" description="DSBA-like thioredoxin" evidence="1">
    <location>
        <begin position="38"/>
        <end position="239"/>
    </location>
</feature>
<dbReference type="PANTHER" id="PTHR13887:SF41">
    <property type="entry name" value="THIOREDOXIN SUPERFAMILY PROTEIN"/>
    <property type="match status" value="1"/>
</dbReference>
<dbReference type="CDD" id="cd03024">
    <property type="entry name" value="DsbA_FrnE"/>
    <property type="match status" value="1"/>
</dbReference>
<dbReference type="SUPFAM" id="SSF52833">
    <property type="entry name" value="Thioredoxin-like"/>
    <property type="match status" value="1"/>
</dbReference>
<dbReference type="GO" id="GO:0016491">
    <property type="term" value="F:oxidoreductase activity"/>
    <property type="evidence" value="ECO:0007669"/>
    <property type="project" value="InterPro"/>
</dbReference>
<dbReference type="AlphaFoldDB" id="A0A7S0RJ42"/>
<dbReference type="PANTHER" id="PTHR13887">
    <property type="entry name" value="GLUTATHIONE S-TRANSFERASE KAPPA"/>
    <property type="match status" value="1"/>
</dbReference>
<evidence type="ECO:0000259" key="1">
    <source>
        <dbReference type="Pfam" id="PF01323"/>
    </source>
</evidence>
<dbReference type="InterPro" id="IPR001853">
    <property type="entry name" value="DSBA-like_thioredoxin_dom"/>
</dbReference>
<gene>
    <name evidence="2" type="ORF">CLEI1391_LOCUS8995</name>
</gene>
<sequence length="247" mass="27392">MLLHKVAVSRSLSSLARHPAHTARSIRTATMAASKKITIDIVSDTVCPFCYLGKKRLDEAIEQYKGKAEFEVNWHPFQLNPDAPKEGVPKLGYYYQKFGPRTDSIVENMKNNFKQQGLAPYNTDGMIANTLDSHRVSTWALKEHGWQAQNRLMDELMKGYFTEAKNYGDRSFLLEAVSKAGLDAEAARAYLENEAAGAADVAAGLERAARARITGVPAFTVNDKFKLSGAQPTEVFAELFEDILTKA</sequence>
<dbReference type="InterPro" id="IPR036249">
    <property type="entry name" value="Thioredoxin-like_sf"/>
</dbReference>
<dbReference type="Pfam" id="PF01323">
    <property type="entry name" value="DSBA"/>
    <property type="match status" value="1"/>
</dbReference>
<dbReference type="Gene3D" id="3.40.30.10">
    <property type="entry name" value="Glutaredoxin"/>
    <property type="match status" value="1"/>
</dbReference>
<protein>
    <recommendedName>
        <fullName evidence="1">DSBA-like thioredoxin domain-containing protein</fullName>
    </recommendedName>
</protein>
<accession>A0A7S0RJ42</accession>
<evidence type="ECO:0000313" key="2">
    <source>
        <dbReference type="EMBL" id="CAD8679336.1"/>
    </source>
</evidence>